<keyword evidence="1" id="KW-1133">Transmembrane helix</keyword>
<reference evidence="2 3" key="1">
    <citation type="submission" date="2012-05" db="EMBL/GenBank/DDBJ databases">
        <authorList>
            <person name="Hilton J."/>
        </authorList>
    </citation>
    <scope>NUCLEOTIDE SEQUENCE [LARGE SCALE GENOMIC DNA]</scope>
    <source>
        <strain evidence="2 3">HH01</strain>
    </source>
</reference>
<feature type="transmembrane region" description="Helical" evidence="1">
    <location>
        <begin position="128"/>
        <end position="151"/>
    </location>
</feature>
<dbReference type="STRING" id="1165094.RINTHH_19660"/>
<dbReference type="EMBL" id="CAIY01000080">
    <property type="protein sequence ID" value="CCH68121.1"/>
    <property type="molecule type" value="Genomic_DNA"/>
</dbReference>
<keyword evidence="1" id="KW-0812">Transmembrane</keyword>
<comment type="caution">
    <text evidence="2">The sequence shown here is derived from an EMBL/GenBank/DDBJ whole genome shotgun (WGS) entry which is preliminary data.</text>
</comment>
<dbReference type="Proteomes" id="UP000053051">
    <property type="component" value="Unassembled WGS sequence"/>
</dbReference>
<evidence type="ECO:0000313" key="3">
    <source>
        <dbReference type="Proteomes" id="UP000053051"/>
    </source>
</evidence>
<name>M1X6G6_9NOST</name>
<sequence>MNDVFVLLENLINREENTVKLIVGSLYDIGTVNIINQKFKSRTFNNILKRISLVSKPAFKVIIWRWAKKNLPQLIANWCEKKVSFDPENSQTKKIELAATKQDISPTAIPPLKYKIQDIRYLRFQVNLLTNLLGIYVIGSLTLVSGGLLWLSHEMQQSRQQTIQEIQTQIKILEANHNP</sequence>
<dbReference type="AlphaFoldDB" id="M1X6G6"/>
<accession>M1X6G6</accession>
<keyword evidence="3" id="KW-1185">Reference proteome</keyword>
<organism evidence="2 3">
    <name type="scientific">Richelia intracellularis HH01</name>
    <dbReference type="NCBI Taxonomy" id="1165094"/>
    <lineage>
        <taxon>Bacteria</taxon>
        <taxon>Bacillati</taxon>
        <taxon>Cyanobacteriota</taxon>
        <taxon>Cyanophyceae</taxon>
        <taxon>Nostocales</taxon>
        <taxon>Nostocaceae</taxon>
        <taxon>Richelia</taxon>
    </lineage>
</organism>
<proteinExistence type="predicted"/>
<protein>
    <submittedName>
        <fullName evidence="2">Uncharacterized protein</fullName>
    </submittedName>
</protein>
<evidence type="ECO:0000313" key="2">
    <source>
        <dbReference type="EMBL" id="CCH68121.1"/>
    </source>
</evidence>
<keyword evidence="1" id="KW-0472">Membrane</keyword>
<gene>
    <name evidence="2" type="ORF">RINTHH_19660</name>
</gene>
<reference evidence="3" key="2">
    <citation type="submission" date="2016-01" db="EMBL/GenBank/DDBJ databases">
        <title>Diatom-associated endosymboitic cyanobacterium lacks core nitrogen metabolism enzymes.</title>
        <authorList>
            <person name="Hilton J.A."/>
            <person name="Foster R.A."/>
            <person name="Tripp H.J."/>
            <person name="Carter B.J."/>
            <person name="Zehr J.P."/>
            <person name="Villareal T.A."/>
        </authorList>
    </citation>
    <scope>NUCLEOTIDE SEQUENCE [LARGE SCALE GENOMIC DNA]</scope>
    <source>
        <strain evidence="3">HH01</strain>
    </source>
</reference>
<evidence type="ECO:0000256" key="1">
    <source>
        <dbReference type="SAM" id="Phobius"/>
    </source>
</evidence>